<proteinExistence type="predicted"/>
<reference evidence="2 3" key="1">
    <citation type="submission" date="2017-07" db="EMBL/GenBank/DDBJ databases">
        <authorList>
            <person name="Talla V."/>
            <person name="Backstrom N."/>
        </authorList>
    </citation>
    <scope>NUCLEOTIDE SEQUENCE [LARGE SCALE GENOMIC DNA]</scope>
</reference>
<feature type="chain" id="PRO_5022726481" description="Protein TsetseEP domain-containing protein" evidence="1">
    <location>
        <begin position="19"/>
        <end position="229"/>
    </location>
</feature>
<evidence type="ECO:0008006" key="4">
    <source>
        <dbReference type="Google" id="ProtNLM"/>
    </source>
</evidence>
<dbReference type="EMBL" id="FZQP02006948">
    <property type="protein sequence ID" value="VVD05270.1"/>
    <property type="molecule type" value="Genomic_DNA"/>
</dbReference>
<keyword evidence="3" id="KW-1185">Reference proteome</keyword>
<evidence type="ECO:0000313" key="2">
    <source>
        <dbReference type="EMBL" id="VVD05270.1"/>
    </source>
</evidence>
<keyword evidence="1" id="KW-0732">Signal</keyword>
<accession>A0A5E4R7F3</accession>
<organism evidence="2 3">
    <name type="scientific">Leptidea sinapis</name>
    <dbReference type="NCBI Taxonomy" id="189913"/>
    <lineage>
        <taxon>Eukaryota</taxon>
        <taxon>Metazoa</taxon>
        <taxon>Ecdysozoa</taxon>
        <taxon>Arthropoda</taxon>
        <taxon>Hexapoda</taxon>
        <taxon>Insecta</taxon>
        <taxon>Pterygota</taxon>
        <taxon>Neoptera</taxon>
        <taxon>Endopterygota</taxon>
        <taxon>Lepidoptera</taxon>
        <taxon>Glossata</taxon>
        <taxon>Ditrysia</taxon>
        <taxon>Papilionoidea</taxon>
        <taxon>Pieridae</taxon>
        <taxon>Dismorphiinae</taxon>
        <taxon>Leptidea</taxon>
    </lineage>
</organism>
<gene>
    <name evidence="2" type="ORF">LSINAPIS_LOCUS14845</name>
</gene>
<feature type="signal peptide" evidence="1">
    <location>
        <begin position="1"/>
        <end position="18"/>
    </location>
</feature>
<sequence length="229" mass="27523">MISLKWFYLILLLRCIVSEKSMENTEETLLKYKGYIKSSRDLDKNDKDLLTSWSAEFHLSQVNITTRYRLDMTRHKEHNFRKIDASPKWTECLLLHDKEISKSERSYMTCEEECLRTVHTATNNERHSIRKWRKSYRYLTKQCRLEYPSDEEAVGSCLVDYMRRDKFDIVIQRLLDLKLRSMSDLNARMTESLTNLEECLKSCLSHYLDRVRQIMININLCYNYSKKNS</sequence>
<evidence type="ECO:0000313" key="3">
    <source>
        <dbReference type="Proteomes" id="UP000324832"/>
    </source>
</evidence>
<evidence type="ECO:0000256" key="1">
    <source>
        <dbReference type="SAM" id="SignalP"/>
    </source>
</evidence>
<dbReference type="Proteomes" id="UP000324832">
    <property type="component" value="Unassembled WGS sequence"/>
</dbReference>
<name>A0A5E4R7F3_9NEOP</name>
<protein>
    <recommendedName>
        <fullName evidence="4">Protein TsetseEP domain-containing protein</fullName>
    </recommendedName>
</protein>
<dbReference type="AlphaFoldDB" id="A0A5E4R7F3"/>